<dbReference type="AlphaFoldDB" id="M5EUB9"/>
<accession>M5EUB9</accession>
<evidence type="ECO:0000313" key="2">
    <source>
        <dbReference type="Proteomes" id="UP000012062"/>
    </source>
</evidence>
<protein>
    <submittedName>
        <fullName evidence="1">Uncharacterized protein</fullName>
    </submittedName>
</protein>
<organism evidence="1 2">
    <name type="scientific">Mesorhizobium metallidurans STM 2683</name>
    <dbReference type="NCBI Taxonomy" id="1297569"/>
    <lineage>
        <taxon>Bacteria</taxon>
        <taxon>Pseudomonadati</taxon>
        <taxon>Pseudomonadota</taxon>
        <taxon>Alphaproteobacteria</taxon>
        <taxon>Hyphomicrobiales</taxon>
        <taxon>Phyllobacteriaceae</taxon>
        <taxon>Mesorhizobium</taxon>
    </lineage>
</organism>
<evidence type="ECO:0000313" key="1">
    <source>
        <dbReference type="EMBL" id="CCV07625.1"/>
    </source>
</evidence>
<reference evidence="1 2" key="1">
    <citation type="submission" date="2013-02" db="EMBL/GenBank/DDBJ databases">
        <authorList>
            <person name="Genoscope - CEA"/>
        </authorList>
    </citation>
    <scope>NUCLEOTIDE SEQUENCE [LARGE SCALE GENOMIC DNA]</scope>
    <source>
        <strain evidence="1 2">STM 2683</strain>
    </source>
</reference>
<sequence length="55" mass="6447">MHFFCAIICLTQRTAKLLYPTHVAQSMPTGLPRTYLQVTRLTRRKQEIDARKMNP</sequence>
<dbReference type="EMBL" id="CAUM01000130">
    <property type="protein sequence ID" value="CCV07625.1"/>
    <property type="molecule type" value="Genomic_DNA"/>
</dbReference>
<gene>
    <name evidence="1" type="ORF">MESS2_610056</name>
</gene>
<proteinExistence type="predicted"/>
<dbReference type="Proteomes" id="UP000012062">
    <property type="component" value="Unassembled WGS sequence"/>
</dbReference>
<keyword evidence="2" id="KW-1185">Reference proteome</keyword>
<comment type="caution">
    <text evidence="1">The sequence shown here is derived from an EMBL/GenBank/DDBJ whole genome shotgun (WGS) entry which is preliminary data.</text>
</comment>
<name>M5EUB9_9HYPH</name>